<evidence type="ECO:0000259" key="1">
    <source>
        <dbReference type="Pfam" id="PF07969"/>
    </source>
</evidence>
<dbReference type="InterPro" id="IPR033932">
    <property type="entry name" value="YtcJ-like"/>
</dbReference>
<dbReference type="InterPro" id="IPR013108">
    <property type="entry name" value="Amidohydro_3"/>
</dbReference>
<reference evidence="2 3" key="1">
    <citation type="submission" date="2019-03" db="EMBL/GenBank/DDBJ databases">
        <title>Genomic Encyclopedia of Type Strains, Phase IV (KMG-IV): sequencing the most valuable type-strain genomes for metagenomic binning, comparative biology and taxonomic classification.</title>
        <authorList>
            <person name="Goeker M."/>
        </authorList>
    </citation>
    <scope>NUCLEOTIDE SEQUENCE [LARGE SCALE GENOMIC DNA]</scope>
    <source>
        <strain evidence="2 3">DSM 19345</strain>
    </source>
</reference>
<dbReference type="Gene3D" id="2.30.40.10">
    <property type="entry name" value="Urease, subunit C, domain 1"/>
    <property type="match status" value="1"/>
</dbReference>
<dbReference type="Proteomes" id="UP000295678">
    <property type="component" value="Unassembled WGS sequence"/>
</dbReference>
<keyword evidence="3" id="KW-1185">Reference proteome</keyword>
<sequence length="555" mass="60328">MATTADIIIENARVLTMEPSAPRAEAVAIAGNTILAVGHRPDVAALKDARTRVIDAGGATVLPGFNEGHLHLFAGAAELDHLQLGGVRGRAALASAVQAYAAARPDDPLIIAQGADYTILAVDEPVRRQDLDAILPDRPFIMFAPDHHTAWANTAALAKAGILHGRAVGVGNEIVMGQDGLAAGELRENEAFDPVLRLGSAGTRYRIGLSTGGEPDPAPTPTERAFDLDVMRKGLAHAAQHGLTSLQNMDGNLYQLDLLGELERSGELTARVRVPFHFKNFMALDELERAEEMRRRFRSPMLASGFVKLFVDGVLDSWTAVMLDDYPDRPGWRGEPLFDADHFARVAVEADRRGFQIAVHAIGDGAVRIVLDGYEAARRANGPRDSRHRIEHIEVVHPDDIPRFAALGVTASMQPIHAPGTGFPLEPTVSRIGPAKWPYAYAWQTLRRAGARLVFATDWPVSPIDPMACLAAALTRQRWSDRDPDQRQDLIDALASYTRDSAWIEFMENRKGRLAPGLLADLVVLDADLEATDPQAIATVRPVMTICDGRIVYEA</sequence>
<name>A0A4R3LTQ8_9HYPH</name>
<evidence type="ECO:0000313" key="3">
    <source>
        <dbReference type="Proteomes" id="UP000295678"/>
    </source>
</evidence>
<dbReference type="OrthoDB" id="9811399at2"/>
<accession>A0A4R3LTQ8</accession>
<dbReference type="Gene3D" id="3.10.310.70">
    <property type="match status" value="1"/>
</dbReference>
<dbReference type="GO" id="GO:0016810">
    <property type="term" value="F:hydrolase activity, acting on carbon-nitrogen (but not peptide) bonds"/>
    <property type="evidence" value="ECO:0007669"/>
    <property type="project" value="InterPro"/>
</dbReference>
<dbReference type="PANTHER" id="PTHR22642:SF2">
    <property type="entry name" value="PROTEIN LONG AFTER FAR-RED 3"/>
    <property type="match status" value="1"/>
</dbReference>
<dbReference type="RefSeq" id="WP_132807906.1">
    <property type="nucleotide sequence ID" value="NZ_SMAK01000017.1"/>
</dbReference>
<organism evidence="2 3">
    <name type="scientific">Tepidamorphus gemmatus</name>
    <dbReference type="NCBI Taxonomy" id="747076"/>
    <lineage>
        <taxon>Bacteria</taxon>
        <taxon>Pseudomonadati</taxon>
        <taxon>Pseudomonadota</taxon>
        <taxon>Alphaproteobacteria</taxon>
        <taxon>Hyphomicrobiales</taxon>
        <taxon>Tepidamorphaceae</taxon>
        <taxon>Tepidamorphus</taxon>
    </lineage>
</organism>
<dbReference type="SUPFAM" id="SSF51556">
    <property type="entry name" value="Metallo-dependent hydrolases"/>
    <property type="match status" value="1"/>
</dbReference>
<dbReference type="Pfam" id="PF07969">
    <property type="entry name" value="Amidohydro_3"/>
    <property type="match status" value="1"/>
</dbReference>
<gene>
    <name evidence="2" type="ORF">EDC22_11724</name>
</gene>
<protein>
    <recommendedName>
        <fullName evidence="1">Amidohydrolase 3 domain-containing protein</fullName>
    </recommendedName>
</protein>
<dbReference type="CDD" id="cd01300">
    <property type="entry name" value="YtcJ_like"/>
    <property type="match status" value="1"/>
</dbReference>
<dbReference type="EMBL" id="SMAK01000017">
    <property type="protein sequence ID" value="TCT03831.1"/>
    <property type="molecule type" value="Genomic_DNA"/>
</dbReference>
<dbReference type="InterPro" id="IPR011059">
    <property type="entry name" value="Metal-dep_hydrolase_composite"/>
</dbReference>
<dbReference type="PANTHER" id="PTHR22642">
    <property type="entry name" value="IMIDAZOLONEPROPIONASE"/>
    <property type="match status" value="1"/>
</dbReference>
<feature type="domain" description="Amidohydrolase 3" evidence="1">
    <location>
        <begin position="52"/>
        <end position="553"/>
    </location>
</feature>
<dbReference type="InterPro" id="IPR032466">
    <property type="entry name" value="Metal_Hydrolase"/>
</dbReference>
<dbReference type="Gene3D" id="3.20.20.140">
    <property type="entry name" value="Metal-dependent hydrolases"/>
    <property type="match status" value="1"/>
</dbReference>
<proteinExistence type="predicted"/>
<dbReference type="SUPFAM" id="SSF51338">
    <property type="entry name" value="Composite domain of metallo-dependent hydrolases"/>
    <property type="match status" value="1"/>
</dbReference>
<dbReference type="AlphaFoldDB" id="A0A4R3LTQ8"/>
<comment type="caution">
    <text evidence="2">The sequence shown here is derived from an EMBL/GenBank/DDBJ whole genome shotgun (WGS) entry which is preliminary data.</text>
</comment>
<evidence type="ECO:0000313" key="2">
    <source>
        <dbReference type="EMBL" id="TCT03831.1"/>
    </source>
</evidence>